<dbReference type="InterPro" id="IPR043154">
    <property type="entry name" value="Sec-1-like_dom1"/>
</dbReference>
<dbReference type="Pfam" id="PF00995">
    <property type="entry name" value="Sec1"/>
    <property type="match status" value="1"/>
</dbReference>
<dbReference type="AlphaFoldDB" id="A0A9Q3K7E2"/>
<protein>
    <submittedName>
        <fullName evidence="2">Uncharacterized protein</fullName>
    </submittedName>
</protein>
<name>A0A9Q3K7E2_9BASI</name>
<dbReference type="Gene3D" id="3.40.50.2060">
    <property type="match status" value="1"/>
</dbReference>
<dbReference type="OrthoDB" id="2500524at2759"/>
<organism evidence="2 3">
    <name type="scientific">Austropuccinia psidii MF-1</name>
    <dbReference type="NCBI Taxonomy" id="1389203"/>
    <lineage>
        <taxon>Eukaryota</taxon>
        <taxon>Fungi</taxon>
        <taxon>Dikarya</taxon>
        <taxon>Basidiomycota</taxon>
        <taxon>Pucciniomycotina</taxon>
        <taxon>Pucciniomycetes</taxon>
        <taxon>Pucciniales</taxon>
        <taxon>Sphaerophragmiaceae</taxon>
        <taxon>Austropuccinia</taxon>
    </lineage>
</organism>
<dbReference type="Proteomes" id="UP000765509">
    <property type="component" value="Unassembled WGS sequence"/>
</dbReference>
<dbReference type="InterPro" id="IPR036045">
    <property type="entry name" value="Sec1-like_sf"/>
</dbReference>
<proteinExistence type="inferred from homology"/>
<gene>
    <name evidence="2" type="ORF">O181_114352</name>
</gene>
<dbReference type="EMBL" id="AVOT02094583">
    <property type="protein sequence ID" value="MBW0574637.1"/>
    <property type="molecule type" value="Genomic_DNA"/>
</dbReference>
<dbReference type="InterPro" id="IPR001619">
    <property type="entry name" value="Sec1-like"/>
</dbReference>
<evidence type="ECO:0000256" key="1">
    <source>
        <dbReference type="ARBA" id="ARBA00009884"/>
    </source>
</evidence>
<sequence>MLHNRTQRPTKIISGLLFPSKSESKSKSNPARNETYIDQTKPAKTIETSFSLIGIIRQRHLDTIQSVKPSNGRRKILVLDKHSQSLINGVLKTFEILELGVQQIDLIENNQNPTPNLDVVYILAPIA</sequence>
<dbReference type="SUPFAM" id="SSF56815">
    <property type="entry name" value="Sec1/munc18-like (SM) proteins"/>
    <property type="match status" value="1"/>
</dbReference>
<accession>A0A9Q3K7E2</accession>
<reference evidence="2" key="1">
    <citation type="submission" date="2021-03" db="EMBL/GenBank/DDBJ databases">
        <title>Draft genome sequence of rust myrtle Austropuccinia psidii MF-1, a brazilian biotype.</title>
        <authorList>
            <person name="Quecine M.C."/>
            <person name="Pachon D.M.R."/>
            <person name="Bonatelli M.L."/>
            <person name="Correr F.H."/>
            <person name="Franceschini L.M."/>
            <person name="Leite T.F."/>
            <person name="Margarido G.R.A."/>
            <person name="Almeida C.A."/>
            <person name="Ferrarezi J.A."/>
            <person name="Labate C.A."/>
        </authorList>
    </citation>
    <scope>NUCLEOTIDE SEQUENCE</scope>
    <source>
        <strain evidence="2">MF-1</strain>
    </source>
</reference>
<keyword evidence="3" id="KW-1185">Reference proteome</keyword>
<dbReference type="GO" id="GO:0016192">
    <property type="term" value="P:vesicle-mediated transport"/>
    <property type="evidence" value="ECO:0007669"/>
    <property type="project" value="InterPro"/>
</dbReference>
<comment type="caution">
    <text evidence="2">The sequence shown here is derived from an EMBL/GenBank/DDBJ whole genome shotgun (WGS) entry which is preliminary data.</text>
</comment>
<comment type="similarity">
    <text evidence="1">Belongs to the STXBP/unc-18/SEC1 family.</text>
</comment>
<evidence type="ECO:0000313" key="3">
    <source>
        <dbReference type="Proteomes" id="UP000765509"/>
    </source>
</evidence>
<evidence type="ECO:0000313" key="2">
    <source>
        <dbReference type="EMBL" id="MBW0574637.1"/>
    </source>
</evidence>